<name>A0A0G0VU38_9BACT</name>
<dbReference type="EMBL" id="LCBE01000007">
    <property type="protein sequence ID" value="KKS04379.1"/>
    <property type="molecule type" value="Genomic_DNA"/>
</dbReference>
<accession>A0A0G0VU38</accession>
<proteinExistence type="predicted"/>
<evidence type="ECO:0000313" key="1">
    <source>
        <dbReference type="EMBL" id="KKS04379.1"/>
    </source>
</evidence>
<dbReference type="Proteomes" id="UP000034236">
    <property type="component" value="Unassembled WGS sequence"/>
</dbReference>
<evidence type="ECO:0000313" key="2">
    <source>
        <dbReference type="Proteomes" id="UP000034236"/>
    </source>
</evidence>
<comment type="caution">
    <text evidence="1">The sequence shown here is derived from an EMBL/GenBank/DDBJ whole genome shotgun (WGS) entry which is preliminary data.</text>
</comment>
<gene>
    <name evidence="1" type="ORF">UU58_C0007G0024</name>
</gene>
<protein>
    <submittedName>
        <fullName evidence="1">Uncharacterized protein</fullName>
    </submittedName>
</protein>
<dbReference type="AlphaFoldDB" id="A0A0G0VU38"/>
<sequence>MNTSRTPLFYMANLGSEVSRALLEYQKEDFKKMHNSIIRAKDIIVKIEEFPEMKGRTGELEILKSIIEDLNQKKFELNKDQLLSYFSPFATRLMSLK</sequence>
<organism evidence="1 2">
    <name type="scientific">Candidatus Nomurabacteria bacterium GW2011_GWA2_41_25</name>
    <dbReference type="NCBI Taxonomy" id="1618736"/>
    <lineage>
        <taxon>Bacteria</taxon>
        <taxon>Candidatus Nomuraibacteriota</taxon>
    </lineage>
</organism>
<reference evidence="1 2" key="1">
    <citation type="journal article" date="2015" name="Nature">
        <title>rRNA introns, odd ribosomes, and small enigmatic genomes across a large radiation of phyla.</title>
        <authorList>
            <person name="Brown C.T."/>
            <person name="Hug L.A."/>
            <person name="Thomas B.C."/>
            <person name="Sharon I."/>
            <person name="Castelle C.J."/>
            <person name="Singh A."/>
            <person name="Wilkins M.J."/>
            <person name="Williams K.H."/>
            <person name="Banfield J.F."/>
        </authorList>
    </citation>
    <scope>NUCLEOTIDE SEQUENCE [LARGE SCALE GENOMIC DNA]</scope>
</reference>